<reference evidence="3" key="1">
    <citation type="submission" date="2017-04" db="EMBL/GenBank/DDBJ databases">
        <title>Function of individual gut microbiota members based on whole genome sequencing of pure cultures obtained from chicken caecum.</title>
        <authorList>
            <person name="Medvecky M."/>
            <person name="Cejkova D."/>
            <person name="Polansky O."/>
            <person name="Karasova D."/>
            <person name="Kubasova T."/>
            <person name="Cizek A."/>
            <person name="Rychlik I."/>
        </authorList>
    </citation>
    <scope>NUCLEOTIDE SEQUENCE [LARGE SCALE GENOMIC DNA]</scope>
    <source>
        <strain evidence="3">An75</strain>
    </source>
</reference>
<evidence type="ECO:0000313" key="2">
    <source>
        <dbReference type="EMBL" id="OUN45319.1"/>
    </source>
</evidence>
<dbReference type="Pfam" id="PF08867">
    <property type="entry name" value="FRG"/>
    <property type="match status" value="1"/>
</dbReference>
<dbReference type="InterPro" id="IPR014966">
    <property type="entry name" value="FRG-dom"/>
</dbReference>
<dbReference type="AlphaFoldDB" id="A0A1Y3UG26"/>
<evidence type="ECO:0000313" key="3">
    <source>
        <dbReference type="Proteomes" id="UP000195455"/>
    </source>
</evidence>
<feature type="domain" description="FRG" evidence="1">
    <location>
        <begin position="45"/>
        <end position="152"/>
    </location>
</feature>
<dbReference type="Proteomes" id="UP000195455">
    <property type="component" value="Unassembled WGS sequence"/>
</dbReference>
<dbReference type="EMBL" id="NFHM01000002">
    <property type="protein sequence ID" value="OUN45319.1"/>
    <property type="molecule type" value="Genomic_DNA"/>
</dbReference>
<gene>
    <name evidence="2" type="ORF">B5G26_03370</name>
</gene>
<evidence type="ECO:0000259" key="1">
    <source>
        <dbReference type="SMART" id="SM00901"/>
    </source>
</evidence>
<dbReference type="SMART" id="SM00901">
    <property type="entry name" value="FRG"/>
    <property type="match status" value="1"/>
</dbReference>
<name>A0A1Y3UG26_9FIRM</name>
<proteinExistence type="predicted"/>
<organism evidence="2 3">
    <name type="scientific">Anaerotignum lactatifermentans</name>
    <dbReference type="NCBI Taxonomy" id="160404"/>
    <lineage>
        <taxon>Bacteria</taxon>
        <taxon>Bacillati</taxon>
        <taxon>Bacillota</taxon>
        <taxon>Clostridia</taxon>
        <taxon>Lachnospirales</taxon>
        <taxon>Anaerotignaceae</taxon>
        <taxon>Anaerotignum</taxon>
    </lineage>
</organism>
<comment type="caution">
    <text evidence="2">The sequence shown here is derived from an EMBL/GenBank/DDBJ whole genome shotgun (WGS) entry which is preliminary data.</text>
</comment>
<protein>
    <recommendedName>
        <fullName evidence="1">FRG domain-containing protein</fullName>
    </recommendedName>
</protein>
<accession>A0A1Y3UG26</accession>
<sequence>MENWRCDILEIYSVQQYLDVIENLKSNYTYSVNIAPNPNLGQQTYIPRFIYRGHGNHTDYKLIPGIFRWKEISYGHYASEYSQLEHNILYDFISEACRFMPSIPVDNIPEWLEVAQHFGVPTRLLDFTQNPLVALYFACSDLQDVESSVCIINEAAYNKIFFGQKGLVSATDSQYCVTKIIMDEVVQQNYLSHDDPRYIQYPWIYKPYYIEERMNMQSSVFMLWGAQRQELTHFMKTEHWMSNEVDPENKETGIIAHILIPGNKKAEIIEQLNLCGVNEKFIYPGLDGVGRFIKKKYSAR</sequence>